<evidence type="ECO:0000313" key="2">
    <source>
        <dbReference type="Proteomes" id="UP000494163"/>
    </source>
</evidence>
<reference evidence="1 2" key="1">
    <citation type="submission" date="2015-08" db="EMBL/GenBank/DDBJ databases">
        <title>Ancestral chromatin configuration constrains chromatin evolution on differentiating sex chromosomes in Drosophila.</title>
        <authorList>
            <person name="Zhou Q."/>
            <person name="Bachtrog D."/>
        </authorList>
    </citation>
    <scope>NUCLEOTIDE SEQUENCE [LARGE SCALE GENOMIC DNA]</scope>
    <source>
        <tissue evidence="1">Whole larvae</tissue>
    </source>
</reference>
<dbReference type="AlphaFoldDB" id="A0A0M4EL94"/>
<dbReference type="Proteomes" id="UP000494163">
    <property type="component" value="Chromosome X"/>
</dbReference>
<evidence type="ECO:0000313" key="1">
    <source>
        <dbReference type="EMBL" id="ALC48158.1"/>
    </source>
</evidence>
<proteinExistence type="predicted"/>
<organism evidence="1 2">
    <name type="scientific">Drosophila busckii</name>
    <name type="common">Fruit fly</name>
    <dbReference type="NCBI Taxonomy" id="30019"/>
    <lineage>
        <taxon>Eukaryota</taxon>
        <taxon>Metazoa</taxon>
        <taxon>Ecdysozoa</taxon>
        <taxon>Arthropoda</taxon>
        <taxon>Hexapoda</taxon>
        <taxon>Insecta</taxon>
        <taxon>Pterygota</taxon>
        <taxon>Neoptera</taxon>
        <taxon>Endopterygota</taxon>
        <taxon>Diptera</taxon>
        <taxon>Brachycera</taxon>
        <taxon>Muscomorpha</taxon>
        <taxon>Ephydroidea</taxon>
        <taxon>Drosophilidae</taxon>
        <taxon>Drosophila</taxon>
    </lineage>
</organism>
<gene>
    <name evidence="1" type="ORF">Dbus_chrXg14</name>
</gene>
<name>A0A0M4EL94_DROBS</name>
<accession>A0A0M4EL94</accession>
<keyword evidence="2" id="KW-1185">Reference proteome</keyword>
<protein>
    <submittedName>
        <fullName evidence="1">Maker263</fullName>
    </submittedName>
</protein>
<dbReference type="EMBL" id="CP012528">
    <property type="protein sequence ID" value="ALC48158.1"/>
    <property type="molecule type" value="Genomic_DNA"/>
</dbReference>
<sequence>MQRKRVKQLIQKFEMLQMPQAASAAAASGDAKQRIEWTSMLCGRVAQTVAKFEGSAPWAELSEAEDQLTLKSSKEVLTKREPLSCDYYSPTTSYHEFKSCNMRVSQMLRPCNSCRW</sequence>